<reference evidence="1 3" key="1">
    <citation type="submission" date="2020-03" db="EMBL/GenBank/DDBJ databases">
        <title>Soil Listeria distribution.</title>
        <authorList>
            <person name="Liao J."/>
            <person name="Wiedmann M."/>
        </authorList>
    </citation>
    <scope>NUCLEOTIDE SEQUENCE [LARGE SCALE GENOMIC DNA]</scope>
    <source>
        <strain evidence="1 3">FSL L7-1547</strain>
    </source>
</reference>
<proteinExistence type="predicted"/>
<dbReference type="RefSeq" id="WP_185416851.1">
    <property type="nucleotide sequence ID" value="NZ_JAARQU010000004.1"/>
</dbReference>
<protein>
    <submittedName>
        <fullName evidence="1">Uncharacterized protein</fullName>
    </submittedName>
</protein>
<dbReference type="EMBL" id="JAASTX010000004">
    <property type="protein sequence ID" value="MBC1491122.1"/>
    <property type="molecule type" value="Genomic_DNA"/>
</dbReference>
<dbReference type="Proteomes" id="UP000533953">
    <property type="component" value="Unassembled WGS sequence"/>
</dbReference>
<evidence type="ECO:0000313" key="2">
    <source>
        <dbReference type="EMBL" id="MBC1491122.1"/>
    </source>
</evidence>
<organism evidence="1 3">
    <name type="scientific">Listeria booriae</name>
    <dbReference type="NCBI Taxonomy" id="1552123"/>
    <lineage>
        <taxon>Bacteria</taxon>
        <taxon>Bacillati</taxon>
        <taxon>Bacillota</taxon>
        <taxon>Bacilli</taxon>
        <taxon>Bacillales</taxon>
        <taxon>Listeriaceae</taxon>
        <taxon>Listeria</taxon>
    </lineage>
</organism>
<sequence>MLDKGALEYYEEQLNKAWKILDVIVNTCEEDDELDNLISDASDAVEDAINKTRALLTDIENDERNLEN</sequence>
<dbReference type="AlphaFoldDB" id="A0A7X0XBN5"/>
<comment type="caution">
    <text evidence="1">The sequence shown here is derived from an EMBL/GenBank/DDBJ whole genome shotgun (WGS) entry which is preliminary data.</text>
</comment>
<name>A0A7X0XBN5_9LIST</name>
<dbReference type="EMBL" id="JAASTX010000004">
    <property type="protein sequence ID" value="MBC1490963.1"/>
    <property type="molecule type" value="Genomic_DNA"/>
</dbReference>
<gene>
    <name evidence="1" type="ORF">HCI99_03910</name>
    <name evidence="2" type="ORF">HCI99_04725</name>
</gene>
<evidence type="ECO:0000313" key="3">
    <source>
        <dbReference type="Proteomes" id="UP000533953"/>
    </source>
</evidence>
<accession>A0A7X0XBN5</accession>
<evidence type="ECO:0000313" key="1">
    <source>
        <dbReference type="EMBL" id="MBC1490963.1"/>
    </source>
</evidence>